<evidence type="ECO:0000313" key="3">
    <source>
        <dbReference type="EMBL" id="KAK7094803.1"/>
    </source>
</evidence>
<dbReference type="AlphaFoldDB" id="A0AAN9G441"/>
<evidence type="ECO:0000256" key="1">
    <source>
        <dbReference type="SAM" id="MobiDB-lite"/>
    </source>
</evidence>
<feature type="compositionally biased region" description="Low complexity" evidence="1">
    <location>
        <begin position="40"/>
        <end position="56"/>
    </location>
</feature>
<proteinExistence type="predicted"/>
<reference evidence="3 4" key="1">
    <citation type="submission" date="2024-02" db="EMBL/GenBank/DDBJ databases">
        <title>Chromosome-scale genome assembly of the rough periwinkle Littorina saxatilis.</title>
        <authorList>
            <person name="De Jode A."/>
            <person name="Faria R."/>
            <person name="Formenti G."/>
            <person name="Sims Y."/>
            <person name="Smith T.P."/>
            <person name="Tracey A."/>
            <person name="Wood J.M.D."/>
            <person name="Zagrodzka Z.B."/>
            <person name="Johannesson K."/>
            <person name="Butlin R.K."/>
            <person name="Leder E.H."/>
        </authorList>
    </citation>
    <scope>NUCLEOTIDE SEQUENCE [LARGE SCALE GENOMIC DNA]</scope>
    <source>
        <strain evidence="3">Snail1</strain>
        <tissue evidence="3">Muscle</tissue>
    </source>
</reference>
<feature type="chain" id="PRO_5042823495" evidence="2">
    <location>
        <begin position="27"/>
        <end position="337"/>
    </location>
</feature>
<keyword evidence="2" id="KW-0732">Signal</keyword>
<sequence length="337" mass="38007">MTLNVRKVFVLALCCVILVTLTVAPAAQTRSRSQSRSRSRSNSGSARRRASSVAQTTFTCKDRTTFKVTSDNLQRQPFATQCPREPVVDLEARAVRGNCSGSTASLRSSARRCEWNKTCSLPYNTQDRKMRTTEDGDYYLCTEQPPAYYEIKYNCLKRNADVKHVLGTVQSTRKAYGIIKSHTMYPWSYRNGDALGNLTFNKPRRPAGLSTLWITVRSLAIKDTDVAFLTWRNNSHRNVNVDAVTVITPAQTTYSAPNVDRVTLTFFADYTLHHSEINGPDNGFVFCYQWLSATARLRKGSACTRILQPGRCRAPRGSRGGGRRRGGRRQTNRNRRQ</sequence>
<comment type="caution">
    <text evidence="3">The sequence shown here is derived from an EMBL/GenBank/DDBJ whole genome shotgun (WGS) entry which is preliminary data.</text>
</comment>
<evidence type="ECO:0000256" key="2">
    <source>
        <dbReference type="SAM" id="SignalP"/>
    </source>
</evidence>
<feature type="signal peptide" evidence="2">
    <location>
        <begin position="1"/>
        <end position="26"/>
    </location>
</feature>
<name>A0AAN9G441_9CAEN</name>
<organism evidence="3 4">
    <name type="scientific">Littorina saxatilis</name>
    <dbReference type="NCBI Taxonomy" id="31220"/>
    <lineage>
        <taxon>Eukaryota</taxon>
        <taxon>Metazoa</taxon>
        <taxon>Spiralia</taxon>
        <taxon>Lophotrochozoa</taxon>
        <taxon>Mollusca</taxon>
        <taxon>Gastropoda</taxon>
        <taxon>Caenogastropoda</taxon>
        <taxon>Littorinimorpha</taxon>
        <taxon>Littorinoidea</taxon>
        <taxon>Littorinidae</taxon>
        <taxon>Littorina</taxon>
    </lineage>
</organism>
<keyword evidence="4" id="KW-1185">Reference proteome</keyword>
<dbReference type="EMBL" id="JBAMIC010000018">
    <property type="protein sequence ID" value="KAK7094803.1"/>
    <property type="molecule type" value="Genomic_DNA"/>
</dbReference>
<dbReference type="Proteomes" id="UP001374579">
    <property type="component" value="Unassembled WGS sequence"/>
</dbReference>
<evidence type="ECO:0000313" key="4">
    <source>
        <dbReference type="Proteomes" id="UP001374579"/>
    </source>
</evidence>
<accession>A0AAN9G441</accession>
<protein>
    <submittedName>
        <fullName evidence="3">Uncharacterized protein</fullName>
    </submittedName>
</protein>
<feature type="compositionally biased region" description="Basic residues" evidence="1">
    <location>
        <begin position="313"/>
        <end position="337"/>
    </location>
</feature>
<feature type="region of interest" description="Disordered" evidence="1">
    <location>
        <begin position="310"/>
        <end position="337"/>
    </location>
</feature>
<feature type="region of interest" description="Disordered" evidence="1">
    <location>
        <begin position="28"/>
        <end position="56"/>
    </location>
</feature>
<gene>
    <name evidence="3" type="ORF">V1264_006304</name>
</gene>